<evidence type="ECO:0000259" key="1">
    <source>
        <dbReference type="PROSITE" id="PS51819"/>
    </source>
</evidence>
<proteinExistence type="predicted"/>
<dbReference type="OrthoDB" id="4762357at2"/>
<organism evidence="2 3">
    <name type="scientific">Caballeronia udeis</name>
    <dbReference type="NCBI Taxonomy" id="1232866"/>
    <lineage>
        <taxon>Bacteria</taxon>
        <taxon>Pseudomonadati</taxon>
        <taxon>Pseudomonadota</taxon>
        <taxon>Betaproteobacteria</taxon>
        <taxon>Burkholderiales</taxon>
        <taxon>Burkholderiaceae</taxon>
        <taxon>Caballeronia</taxon>
    </lineage>
</organism>
<accession>A0A158H1M4</accession>
<dbReference type="Proteomes" id="UP000054683">
    <property type="component" value="Unassembled WGS sequence"/>
</dbReference>
<dbReference type="InterPro" id="IPR029068">
    <property type="entry name" value="Glyas_Bleomycin-R_OHBP_Dase"/>
</dbReference>
<sequence length="129" mass="14333">MSIAMTRLILFVRDVAALKSFYQTSFGFDVVEEIEGEWVVLKAGHVELALRLVGRPYRDRPLVPDSSNAKLVFSMPSGMAELRDQLVSAGVQMSALKRYDGFAHTLCDGQDPEGNVFQLSQPDLDMRPA</sequence>
<dbReference type="SUPFAM" id="SSF54593">
    <property type="entry name" value="Glyoxalase/Bleomycin resistance protein/Dihydroxybiphenyl dioxygenase"/>
    <property type="match status" value="1"/>
</dbReference>
<dbReference type="EMBL" id="FCOK02000023">
    <property type="protein sequence ID" value="SAL38053.1"/>
    <property type="molecule type" value="Genomic_DNA"/>
</dbReference>
<feature type="domain" description="VOC" evidence="1">
    <location>
        <begin position="2"/>
        <end position="122"/>
    </location>
</feature>
<dbReference type="RefSeq" id="WP_062087148.1">
    <property type="nucleotide sequence ID" value="NZ_FCOK02000023.1"/>
</dbReference>
<name>A0A158H1M4_9BURK</name>
<dbReference type="PROSITE" id="PS51819">
    <property type="entry name" value="VOC"/>
    <property type="match status" value="1"/>
</dbReference>
<gene>
    <name evidence="2" type="ORF">AWB69_03716</name>
</gene>
<dbReference type="Pfam" id="PF00903">
    <property type="entry name" value="Glyoxalase"/>
    <property type="match status" value="1"/>
</dbReference>
<dbReference type="AlphaFoldDB" id="A0A158H1M4"/>
<reference evidence="2 3" key="1">
    <citation type="submission" date="2016-01" db="EMBL/GenBank/DDBJ databases">
        <authorList>
            <person name="Oliw E.H."/>
        </authorList>
    </citation>
    <scope>NUCLEOTIDE SEQUENCE [LARGE SCALE GENOMIC DNA]</scope>
    <source>
        <strain evidence="2">LMG 27134</strain>
    </source>
</reference>
<dbReference type="InterPro" id="IPR004360">
    <property type="entry name" value="Glyas_Fos-R_dOase_dom"/>
</dbReference>
<dbReference type="InterPro" id="IPR037523">
    <property type="entry name" value="VOC_core"/>
</dbReference>
<evidence type="ECO:0000313" key="3">
    <source>
        <dbReference type="Proteomes" id="UP000054683"/>
    </source>
</evidence>
<dbReference type="Gene3D" id="3.10.180.10">
    <property type="entry name" value="2,3-Dihydroxybiphenyl 1,2-Dioxygenase, domain 1"/>
    <property type="match status" value="1"/>
</dbReference>
<protein>
    <submittedName>
        <fullName evidence="2">Glyoxalase-like domain protein</fullName>
    </submittedName>
</protein>
<evidence type="ECO:0000313" key="2">
    <source>
        <dbReference type="EMBL" id="SAL38053.1"/>
    </source>
</evidence>